<evidence type="ECO:0000313" key="1">
    <source>
        <dbReference type="EMBL" id="MFC3975756.1"/>
    </source>
</evidence>
<evidence type="ECO:0008006" key="3">
    <source>
        <dbReference type="Google" id="ProtNLM"/>
    </source>
</evidence>
<dbReference type="RefSeq" id="WP_241295971.1">
    <property type="nucleotide sequence ID" value="NZ_JAKZGR010000011.1"/>
</dbReference>
<protein>
    <recommendedName>
        <fullName evidence="3">DUF4221 domain-containing protein</fullName>
    </recommendedName>
</protein>
<organism evidence="1 2">
    <name type="scientific">Belliella kenyensis</name>
    <dbReference type="NCBI Taxonomy" id="1472724"/>
    <lineage>
        <taxon>Bacteria</taxon>
        <taxon>Pseudomonadati</taxon>
        <taxon>Bacteroidota</taxon>
        <taxon>Cytophagia</taxon>
        <taxon>Cytophagales</taxon>
        <taxon>Cyclobacteriaceae</taxon>
        <taxon>Belliella</taxon>
    </lineage>
</organism>
<gene>
    <name evidence="1" type="ORF">ACFOUP_05175</name>
</gene>
<keyword evidence="2" id="KW-1185">Reference proteome</keyword>
<proteinExistence type="predicted"/>
<dbReference type="EMBL" id="JBHSAV010000016">
    <property type="protein sequence ID" value="MFC3975756.1"/>
    <property type="molecule type" value="Genomic_DNA"/>
</dbReference>
<reference evidence="2" key="1">
    <citation type="journal article" date="2019" name="Int. J. Syst. Evol. Microbiol.">
        <title>The Global Catalogue of Microorganisms (GCM) 10K type strain sequencing project: providing services to taxonomists for standard genome sequencing and annotation.</title>
        <authorList>
            <consortium name="The Broad Institute Genomics Platform"/>
            <consortium name="The Broad Institute Genome Sequencing Center for Infectious Disease"/>
            <person name="Wu L."/>
            <person name="Ma J."/>
        </authorList>
    </citation>
    <scope>NUCLEOTIDE SEQUENCE [LARGE SCALE GENOMIC DNA]</scope>
    <source>
        <strain evidence="2">CECT 8551</strain>
    </source>
</reference>
<evidence type="ECO:0000313" key="2">
    <source>
        <dbReference type="Proteomes" id="UP001595766"/>
    </source>
</evidence>
<dbReference type="Proteomes" id="UP001595766">
    <property type="component" value="Unassembled WGS sequence"/>
</dbReference>
<accession>A0ABV8EIW8</accession>
<comment type="caution">
    <text evidence="1">The sequence shown here is derived from an EMBL/GenBank/DDBJ whole genome shotgun (WGS) entry which is preliminary data.</text>
</comment>
<name>A0ABV8EIW8_9BACT</name>
<sequence>MRHIYIFAILLLTNCTTKNSEILVKNISELESEDIIINKPSDSNILRINQVISWNNKKHLVNELVNKYELYDLENGNRTFSFQIPMEGPGAMKGGMNGSFVHSPNTFTLFNQTGYLHQYHEGELIHKQKIPLDEILNFRFTQISKKTGNLIFTPSNSLQVFLNPFELMTASGGFDPDFRSWVLEIDKNTGIKCISDFKAPFDESFHDSPSVTLTTGVVNIETNDYWFMFALSDSIYQVQNCKIINKKKLVTSEPFNYYPDLVKRNGMNAQWNPNPRSYQNLKLFYDEKSSKFYRLVQTPTQINEDELQSLDIRMASKIKQTYKILVYDLSWKLEGELKFTYPEGTSLESCFVDNGFLYLNHPEQNNEDEYILTKYSLINAKD</sequence>